<keyword evidence="1" id="KW-0677">Repeat</keyword>
<proteinExistence type="predicted"/>
<dbReference type="CDD" id="cd00063">
    <property type="entry name" value="FN3"/>
    <property type="match status" value="1"/>
</dbReference>
<keyword evidence="4" id="KW-1185">Reference proteome</keyword>
<evidence type="ECO:0000313" key="3">
    <source>
        <dbReference type="EMBL" id="CAK8690066.1"/>
    </source>
</evidence>
<dbReference type="Proteomes" id="UP001642483">
    <property type="component" value="Unassembled WGS sequence"/>
</dbReference>
<feature type="transmembrane region" description="Helical" evidence="2">
    <location>
        <begin position="661"/>
        <end position="684"/>
    </location>
</feature>
<evidence type="ECO:0000256" key="2">
    <source>
        <dbReference type="SAM" id="Phobius"/>
    </source>
</evidence>
<keyword evidence="2" id="KW-0472">Membrane</keyword>
<keyword evidence="2" id="KW-1133">Transmembrane helix</keyword>
<dbReference type="InterPro" id="IPR003961">
    <property type="entry name" value="FN3_dom"/>
</dbReference>
<dbReference type="PANTHER" id="PTHR46708:SF2">
    <property type="entry name" value="FIBRONECTIN TYPE-III DOMAIN-CONTAINING PROTEIN"/>
    <property type="match status" value="1"/>
</dbReference>
<comment type="caution">
    <text evidence="3">The sequence shown here is derived from an EMBL/GenBank/DDBJ whole genome shotgun (WGS) entry which is preliminary data.</text>
</comment>
<protein>
    <submittedName>
        <fullName evidence="3">Uncharacterized protein</fullName>
    </submittedName>
</protein>
<keyword evidence="2" id="KW-0812">Transmembrane</keyword>
<sequence length="788" mass="89595">MKLLYFWHACMHIVAILIGSSFSVNSHLRSLFDSKLNQAHVCHSLDITCWSSCSFMKNCWGEGYKNSYIYCEWFSQLRNTTYVASVMDTKRPHIHCVLNVICASTSKSFICHTYAFVNVSSCKFIAKENIKLQLTIKTINTDKSECSKVIGFNPCNIVKLDPPIANAVNYSNKVYVELQKPECTEGSWKPIVYNVTYTVFDGLKESPPNTKVILDEVGFCYLPLFNARRYTIYVKAAVADIPHVLRIWSKPSQKSFVTRPRFATDHSVLDAECFSKGNKTRILLKWQKRGFIQKFTVSVNDVLGYGEEKQSVIDYNFDDHYQFHAEFYNLSKTAHYNISLVAENSSGLSHPTMMLLNTSMCNYKQKQPTKCHTESRGEHWINSEWVLPQNEPSYDAFQITISGFNDIIVTKRISKMSTSYNITGLKACVFYTQVIESMLGEMKVASCTVESYTLGNRFSSTPDFDIINVKENSLSVVISDMLLNESCQVITVYEIVCKSNDDTHTFYTKSKILTITGLIPYTTYTVTVFGKTSMGYVTTLNSKQATTMTSAPSAPTFLPVVDLGNGIYFVHWRKPLEPNGEISNYTVAIINKKQRISLPQNMDCQISNDSTFCYFGPTEQNMTIMLPFGTELHIQACTDQGKKCSEWSNSIKILRQYFLKYSTLLIIAGLVLAFVLLLSAYIFIGRQKSEPVIHKDIEKSLHQFPGCNYYKRSTRGTGLFSSYSRHCIKLNEEICDSLTDWRNSSLNSYNFQHSGICIELQNMGNESTICTNPNEDVFLESFLIDVVK</sequence>
<accession>A0ABP0GE63</accession>
<dbReference type="PANTHER" id="PTHR46708">
    <property type="entry name" value="TENASCIN"/>
    <property type="match status" value="1"/>
</dbReference>
<reference evidence="3 4" key="1">
    <citation type="submission" date="2024-02" db="EMBL/GenBank/DDBJ databases">
        <authorList>
            <person name="Daric V."/>
            <person name="Darras S."/>
        </authorList>
    </citation>
    <scope>NUCLEOTIDE SEQUENCE [LARGE SCALE GENOMIC DNA]</scope>
</reference>
<evidence type="ECO:0000256" key="1">
    <source>
        <dbReference type="ARBA" id="ARBA00022737"/>
    </source>
</evidence>
<gene>
    <name evidence="3" type="ORF">CVLEPA_LOCUS22710</name>
</gene>
<dbReference type="Gene3D" id="2.60.40.10">
    <property type="entry name" value="Immunoglobulins"/>
    <property type="match status" value="2"/>
</dbReference>
<dbReference type="EMBL" id="CAWYQH010000112">
    <property type="protein sequence ID" value="CAK8690066.1"/>
    <property type="molecule type" value="Genomic_DNA"/>
</dbReference>
<dbReference type="SUPFAM" id="SSF49265">
    <property type="entry name" value="Fibronectin type III"/>
    <property type="match status" value="3"/>
</dbReference>
<dbReference type="InterPro" id="IPR013783">
    <property type="entry name" value="Ig-like_fold"/>
</dbReference>
<organism evidence="3 4">
    <name type="scientific">Clavelina lepadiformis</name>
    <name type="common">Light-bulb sea squirt</name>
    <name type="synonym">Ascidia lepadiformis</name>
    <dbReference type="NCBI Taxonomy" id="159417"/>
    <lineage>
        <taxon>Eukaryota</taxon>
        <taxon>Metazoa</taxon>
        <taxon>Chordata</taxon>
        <taxon>Tunicata</taxon>
        <taxon>Ascidiacea</taxon>
        <taxon>Aplousobranchia</taxon>
        <taxon>Clavelinidae</taxon>
        <taxon>Clavelina</taxon>
    </lineage>
</organism>
<dbReference type="InterPro" id="IPR036116">
    <property type="entry name" value="FN3_sf"/>
</dbReference>
<name>A0ABP0GE63_CLALP</name>
<dbReference type="InterPro" id="IPR050991">
    <property type="entry name" value="ECM_Regulatory_Proteins"/>
</dbReference>
<evidence type="ECO:0000313" key="4">
    <source>
        <dbReference type="Proteomes" id="UP001642483"/>
    </source>
</evidence>